<organism evidence="2 3">
    <name type="scientific">Scleropages formosus</name>
    <name type="common">Asian bonytongue</name>
    <name type="synonym">Osteoglossum formosum</name>
    <dbReference type="NCBI Taxonomy" id="113540"/>
    <lineage>
        <taxon>Eukaryota</taxon>
        <taxon>Metazoa</taxon>
        <taxon>Chordata</taxon>
        <taxon>Craniata</taxon>
        <taxon>Vertebrata</taxon>
        <taxon>Euteleostomi</taxon>
        <taxon>Actinopterygii</taxon>
        <taxon>Neopterygii</taxon>
        <taxon>Teleostei</taxon>
        <taxon>Osteoglossocephala</taxon>
        <taxon>Osteoglossomorpha</taxon>
        <taxon>Osteoglossiformes</taxon>
        <taxon>Osteoglossidae</taxon>
        <taxon>Scleropages</taxon>
    </lineage>
</organism>
<dbReference type="InterPro" id="IPR001849">
    <property type="entry name" value="PH_domain"/>
</dbReference>
<protein>
    <recommendedName>
        <fullName evidence="1">PH domain-containing protein</fullName>
    </recommendedName>
</protein>
<dbReference type="Gene3D" id="2.30.29.30">
    <property type="entry name" value="Pleckstrin-homology domain (PH domain)/Phosphotyrosine-binding domain (PTB)"/>
    <property type="match status" value="1"/>
</dbReference>
<evidence type="ECO:0000313" key="3">
    <source>
        <dbReference type="Proteomes" id="UP000034805"/>
    </source>
</evidence>
<evidence type="ECO:0000313" key="2">
    <source>
        <dbReference type="EMBL" id="KPP60121.1"/>
    </source>
</evidence>
<dbReference type="AlphaFoldDB" id="A0A0N8JW71"/>
<dbReference type="Proteomes" id="UP000034805">
    <property type="component" value="Unassembled WGS sequence"/>
</dbReference>
<evidence type="ECO:0000259" key="1">
    <source>
        <dbReference type="PROSITE" id="PS50003"/>
    </source>
</evidence>
<feature type="domain" description="PH" evidence="1">
    <location>
        <begin position="74"/>
        <end position="148"/>
    </location>
</feature>
<name>A0A0N8JW71_SCLFO</name>
<dbReference type="SUPFAM" id="SSF50729">
    <property type="entry name" value="PH domain-like"/>
    <property type="match status" value="1"/>
</dbReference>
<dbReference type="PROSITE" id="PS50003">
    <property type="entry name" value="PH_DOMAIN"/>
    <property type="match status" value="1"/>
</dbReference>
<proteinExistence type="predicted"/>
<sequence length="148" mass="16956">MLKRTLADGCLVCTADRSPPPLLPARTGQVMGEFGRLYEQQYPVALFNSVRFEIEGNISPQSQLLHRKAPLEDKSIFSGMLFQYLEENKKWRNRFFFVPDSYVISYYENKLAYDRGLHPKGAISLAGYRVLGSLEKYLELLETTLPGE</sequence>
<accession>A0A0N8JW71</accession>
<dbReference type="InterPro" id="IPR011993">
    <property type="entry name" value="PH-like_dom_sf"/>
</dbReference>
<reference evidence="2 3" key="1">
    <citation type="submission" date="2015-08" db="EMBL/GenBank/DDBJ databases">
        <title>The genome of the Asian arowana (Scleropages formosus).</title>
        <authorList>
            <person name="Tan M.H."/>
            <person name="Gan H.M."/>
            <person name="Croft L.J."/>
            <person name="Austin C.M."/>
        </authorList>
    </citation>
    <scope>NUCLEOTIDE SEQUENCE [LARGE SCALE GENOMIC DNA]</scope>
    <source>
        <strain evidence="2">Aro1</strain>
    </source>
</reference>
<comment type="caution">
    <text evidence="2">The sequence shown here is derived from an EMBL/GenBank/DDBJ whole genome shotgun (WGS) entry which is preliminary data.</text>
</comment>
<dbReference type="InterPro" id="IPR026088">
    <property type="entry name" value="Niban-like"/>
</dbReference>
<gene>
    <name evidence="2" type="ORF">Z043_121900</name>
</gene>
<dbReference type="EMBL" id="JARO02011115">
    <property type="protein sequence ID" value="KPP60121.1"/>
    <property type="molecule type" value="Genomic_DNA"/>
</dbReference>
<dbReference type="Pfam" id="PF26089">
    <property type="entry name" value="PH_Niban2"/>
    <property type="match status" value="1"/>
</dbReference>
<dbReference type="PANTHER" id="PTHR14392">
    <property type="entry name" value="NIBAN FAMILY MEMBER"/>
    <property type="match status" value="1"/>
</dbReference>
<dbReference type="PANTHER" id="PTHR14392:SF2">
    <property type="entry name" value="PROTEIN NIBAN 2"/>
    <property type="match status" value="1"/>
</dbReference>